<dbReference type="Proteomes" id="UP000807716">
    <property type="component" value="Unassembled WGS sequence"/>
</dbReference>
<dbReference type="Gene3D" id="2.120.10.80">
    <property type="entry name" value="Kelch-type beta propeller"/>
    <property type="match status" value="1"/>
</dbReference>
<protein>
    <recommendedName>
        <fullName evidence="3">Galactose oxidase</fullName>
    </recommendedName>
</protein>
<name>A0A9P6U6Y1_9FUNG</name>
<evidence type="ECO:0000313" key="2">
    <source>
        <dbReference type="Proteomes" id="UP000807716"/>
    </source>
</evidence>
<keyword evidence="2" id="KW-1185">Reference proteome</keyword>
<dbReference type="SUPFAM" id="SSF117281">
    <property type="entry name" value="Kelch motif"/>
    <property type="match status" value="1"/>
</dbReference>
<feature type="non-terminal residue" evidence="1">
    <location>
        <position position="209"/>
    </location>
</feature>
<evidence type="ECO:0008006" key="3">
    <source>
        <dbReference type="Google" id="ProtNLM"/>
    </source>
</evidence>
<reference evidence="1" key="1">
    <citation type="journal article" date="2020" name="Fungal Divers.">
        <title>Resolving the Mortierellaceae phylogeny through synthesis of multi-gene phylogenetics and phylogenomics.</title>
        <authorList>
            <person name="Vandepol N."/>
            <person name="Liber J."/>
            <person name="Desiro A."/>
            <person name="Na H."/>
            <person name="Kennedy M."/>
            <person name="Barry K."/>
            <person name="Grigoriev I.V."/>
            <person name="Miller A.N."/>
            <person name="O'Donnell K."/>
            <person name="Stajich J.E."/>
            <person name="Bonito G."/>
        </authorList>
    </citation>
    <scope>NUCLEOTIDE SEQUENCE</scope>
    <source>
        <strain evidence="1">BC1065</strain>
    </source>
</reference>
<dbReference type="InterPro" id="IPR015915">
    <property type="entry name" value="Kelch-typ_b-propeller"/>
</dbReference>
<gene>
    <name evidence="1" type="ORF">DFQ27_001876</name>
</gene>
<dbReference type="OrthoDB" id="2433372at2759"/>
<evidence type="ECO:0000313" key="1">
    <source>
        <dbReference type="EMBL" id="KAG0263190.1"/>
    </source>
</evidence>
<proteinExistence type="predicted"/>
<dbReference type="EMBL" id="JAAAJB010000167">
    <property type="protein sequence ID" value="KAG0263190.1"/>
    <property type="molecule type" value="Genomic_DNA"/>
</dbReference>
<organism evidence="1 2">
    <name type="scientific">Actinomortierella ambigua</name>
    <dbReference type="NCBI Taxonomy" id="1343610"/>
    <lineage>
        <taxon>Eukaryota</taxon>
        <taxon>Fungi</taxon>
        <taxon>Fungi incertae sedis</taxon>
        <taxon>Mucoromycota</taxon>
        <taxon>Mortierellomycotina</taxon>
        <taxon>Mortierellomycetes</taxon>
        <taxon>Mortierellales</taxon>
        <taxon>Mortierellaceae</taxon>
        <taxon>Actinomortierella</taxon>
    </lineage>
</organism>
<comment type="caution">
    <text evidence="1">The sequence shown here is derived from an EMBL/GenBank/DDBJ whole genome shotgun (WGS) entry which is preliminary data.</text>
</comment>
<dbReference type="AlphaFoldDB" id="A0A9P6U6Y1"/>
<sequence length="209" mass="23179">MSAAQQTPVAPLPASGPAYAKYKNKFYIQGGSIGPKIDHATGQFFALDLSKPWTSESPAWIRLPDGPQKYDAGAAISLDGKIFYTSSSLFQPTAHRFFFENNTWSISTTALQESIYTVSPVTLETDGQVLILGGYNENITNMCHFYTFDTDQYVFTQLSPAAINGTQLVFEDYEAVWSRHLKQAVFIGGLGSSQGMTLYEPKSKKWEKM</sequence>
<accession>A0A9P6U6Y1</accession>